<gene>
    <name evidence="1" type="ORF">NMY3_00139</name>
</gene>
<dbReference type="Proteomes" id="UP000058925">
    <property type="component" value="Chromosome"/>
</dbReference>
<evidence type="ECO:0000313" key="1">
    <source>
        <dbReference type="EMBL" id="ALI34353.1"/>
    </source>
</evidence>
<proteinExistence type="predicted"/>
<evidence type="ECO:0000313" key="2">
    <source>
        <dbReference type="Proteomes" id="UP000058925"/>
    </source>
</evidence>
<sequence length="48" mass="5707">MFPKILYGVCFEYIICPKDYQEKTIKKEKKISKQLSEIEKVEERPIAA</sequence>
<dbReference type="KEGG" id="taa:NMY3_00139"/>
<dbReference type="AlphaFoldDB" id="A0A654LVK8"/>
<protein>
    <submittedName>
        <fullName evidence="1">Uncharacterized protein</fullName>
    </submittedName>
</protein>
<organism evidence="1 2">
    <name type="scientific">Candidatus Nitrosocosmicus oleophilus</name>
    <dbReference type="NCBI Taxonomy" id="1353260"/>
    <lineage>
        <taxon>Archaea</taxon>
        <taxon>Nitrososphaerota</taxon>
        <taxon>Nitrososphaeria</taxon>
        <taxon>Nitrososphaerales</taxon>
        <taxon>Nitrososphaeraceae</taxon>
        <taxon>Candidatus Nitrosocosmicus</taxon>
    </lineage>
</organism>
<reference evidence="2" key="1">
    <citation type="submission" date="2015-10" db="EMBL/GenBank/DDBJ databases">
        <title>Niche specialization of a soil ammonia-oxidizing archaeon, Candidatus Nitrosocosmicus oleophilus.</title>
        <authorList>
            <person name="Jung M.-Y."/>
            <person name="Rhee S.-K."/>
        </authorList>
    </citation>
    <scope>NUCLEOTIDE SEQUENCE [LARGE SCALE GENOMIC DNA]</scope>
    <source>
        <strain evidence="2">MY3</strain>
    </source>
</reference>
<accession>A0A654LVK8</accession>
<dbReference type="EMBL" id="CP012850">
    <property type="protein sequence ID" value="ALI34353.1"/>
    <property type="molecule type" value="Genomic_DNA"/>
</dbReference>
<name>A0A654LVK8_9ARCH</name>
<keyword evidence="2" id="KW-1185">Reference proteome</keyword>